<feature type="non-terminal residue" evidence="1">
    <location>
        <position position="62"/>
    </location>
</feature>
<reference evidence="1 2" key="1">
    <citation type="journal article" date="2017" name="Int. J. Syst. Evol. Microbiol.">
        <title>Rhodosalinus sediminis gen. nov., sp. nov., isolated from marine saltern.</title>
        <authorList>
            <person name="Guo L.Y."/>
            <person name="Ling S.K."/>
            <person name="Li C.M."/>
            <person name="Chen G.J."/>
            <person name="Du Z.J."/>
        </authorList>
    </citation>
    <scope>NUCLEOTIDE SEQUENCE [LARGE SCALE GENOMIC DNA]</scope>
    <source>
        <strain evidence="1 2">WDN1C137</strain>
    </source>
</reference>
<dbReference type="EMBL" id="QOHR01000002">
    <property type="protein sequence ID" value="REC58337.1"/>
    <property type="molecule type" value="Genomic_DNA"/>
</dbReference>
<evidence type="ECO:0000313" key="1">
    <source>
        <dbReference type="EMBL" id="REC58337.1"/>
    </source>
</evidence>
<protein>
    <recommendedName>
        <fullName evidence="3">Flagellar biosynthesis protein FlhF</fullName>
    </recommendedName>
</protein>
<sequence>MNSVTIRGRSMSAAMQRVAEELGEDALILASRRDADGAAIVAAPPERAAPGARARAARDDPG</sequence>
<organism evidence="1 2">
    <name type="scientific">Rhodosalinus sediminis</name>
    <dbReference type="NCBI Taxonomy" id="1940533"/>
    <lineage>
        <taxon>Bacteria</taxon>
        <taxon>Pseudomonadati</taxon>
        <taxon>Pseudomonadota</taxon>
        <taxon>Alphaproteobacteria</taxon>
        <taxon>Rhodobacterales</taxon>
        <taxon>Paracoccaceae</taxon>
        <taxon>Rhodosalinus</taxon>
    </lineage>
</organism>
<evidence type="ECO:0000313" key="2">
    <source>
        <dbReference type="Proteomes" id="UP000257131"/>
    </source>
</evidence>
<keyword evidence="2" id="KW-1185">Reference proteome</keyword>
<gene>
    <name evidence="1" type="ORF">DRV84_01860</name>
</gene>
<name>A0A3D9BXS9_9RHOB</name>
<dbReference type="Proteomes" id="UP000257131">
    <property type="component" value="Unassembled WGS sequence"/>
</dbReference>
<dbReference type="AlphaFoldDB" id="A0A3D9BXS9"/>
<accession>A0A3D9BXS9</accession>
<comment type="caution">
    <text evidence="1">The sequence shown here is derived from an EMBL/GenBank/DDBJ whole genome shotgun (WGS) entry which is preliminary data.</text>
</comment>
<dbReference type="RefSeq" id="WP_205026714.1">
    <property type="nucleotide sequence ID" value="NZ_QOHR01000002.1"/>
</dbReference>
<evidence type="ECO:0008006" key="3">
    <source>
        <dbReference type="Google" id="ProtNLM"/>
    </source>
</evidence>
<proteinExistence type="predicted"/>